<sequence length="197" mass="22158">MERVMNFPAMEKQMQVFRRSRNALTAVLAVMIATNLLLVWLLVQKTSQTILIPSRVSDGMVAQGAGDIRYLEALSLDAVQAMYTLSPATTIYSRAVIERLASPADRDKLLQLFDDTSRDIRTREISTVFLPEKIEHDMPKLTLRVTGMFATYIDTTKVTEERRVIQVVFAEFGGSVRVARIDRLATASEDQTKETGN</sequence>
<dbReference type="InterPro" id="IPR007973">
    <property type="entry name" value="Pilus_assembly_TraE"/>
</dbReference>
<dbReference type="KEGG" id="gfu:KM031_21495"/>
<keyword evidence="2" id="KW-0614">Plasmid</keyword>
<dbReference type="AlphaFoldDB" id="A0A975PC52"/>
<keyword evidence="3" id="KW-1185">Reference proteome</keyword>
<feature type="transmembrane region" description="Helical" evidence="1">
    <location>
        <begin position="21"/>
        <end position="43"/>
    </location>
</feature>
<gene>
    <name evidence="2" type="ORF">KM031_21495</name>
</gene>
<geneLocation type="plasmid" evidence="2 3">
    <name>p4</name>
</geneLocation>
<evidence type="ECO:0000313" key="3">
    <source>
        <dbReference type="Proteomes" id="UP000679352"/>
    </source>
</evidence>
<evidence type="ECO:0000313" key="2">
    <source>
        <dbReference type="EMBL" id="QWK93003.1"/>
    </source>
</evidence>
<evidence type="ECO:0000256" key="1">
    <source>
        <dbReference type="SAM" id="Phobius"/>
    </source>
</evidence>
<dbReference type="Proteomes" id="UP000679352">
    <property type="component" value="Plasmid p4"/>
</dbReference>
<dbReference type="EMBL" id="CP076365">
    <property type="protein sequence ID" value="QWK93003.1"/>
    <property type="molecule type" value="Genomic_DNA"/>
</dbReference>
<keyword evidence="1" id="KW-1133">Transmembrane helix</keyword>
<organism evidence="2 3">
    <name type="scientific">Gemmobacter fulvus</name>
    <dbReference type="NCBI Taxonomy" id="2840474"/>
    <lineage>
        <taxon>Bacteria</taxon>
        <taxon>Pseudomonadati</taxon>
        <taxon>Pseudomonadota</taxon>
        <taxon>Alphaproteobacteria</taxon>
        <taxon>Rhodobacterales</taxon>
        <taxon>Paracoccaceae</taxon>
        <taxon>Gemmobacter</taxon>
    </lineage>
</organism>
<keyword evidence="1" id="KW-0472">Membrane</keyword>
<dbReference type="Pfam" id="PF05309">
    <property type="entry name" value="TraE"/>
    <property type="match status" value="1"/>
</dbReference>
<proteinExistence type="predicted"/>
<name>A0A975PC52_9RHOB</name>
<keyword evidence="1" id="KW-0812">Transmembrane</keyword>
<reference evidence="2" key="1">
    <citation type="submission" date="2021-06" db="EMBL/GenBank/DDBJ databases">
        <authorList>
            <person name="Lee C.-S."/>
            <person name="Jin L."/>
        </authorList>
    </citation>
    <scope>NUCLEOTIDE SEQUENCE</scope>
    <source>
        <strain evidence="2">Con5</strain>
        <plasmid evidence="2">p4</plasmid>
    </source>
</reference>
<accession>A0A975PC52</accession>
<protein>
    <submittedName>
        <fullName evidence="2">Type IV conjugative transfer system protein TraE</fullName>
    </submittedName>
</protein>